<dbReference type="OrthoDB" id="1658288at2759"/>
<evidence type="ECO:0000256" key="5">
    <source>
        <dbReference type="ARBA" id="ARBA00023002"/>
    </source>
</evidence>
<dbReference type="PANTHER" id="PTHR11474:SF76">
    <property type="entry name" value="SHKT DOMAIN-CONTAINING PROTEIN"/>
    <property type="match status" value="1"/>
</dbReference>
<dbReference type="InterPro" id="IPR041640">
    <property type="entry name" value="Tyrosinase_C"/>
</dbReference>
<dbReference type="AlphaFoldDB" id="A0A8H7TLJ9"/>
<keyword evidence="6" id="KW-0186">Copper</keyword>
<dbReference type="EC" id="1.14.18.1" evidence="3"/>
<comment type="catalytic activity">
    <reaction evidence="10">
        <text>L-tyrosine + O2 = L-dopaquinone + H2O</text>
        <dbReference type="Rhea" id="RHEA:18117"/>
        <dbReference type="ChEBI" id="CHEBI:15377"/>
        <dbReference type="ChEBI" id="CHEBI:15379"/>
        <dbReference type="ChEBI" id="CHEBI:57924"/>
        <dbReference type="ChEBI" id="CHEBI:58315"/>
        <dbReference type="EC" id="1.14.18.1"/>
    </reaction>
</comment>
<evidence type="ECO:0000256" key="6">
    <source>
        <dbReference type="ARBA" id="ARBA00023008"/>
    </source>
</evidence>
<evidence type="ECO:0000313" key="15">
    <source>
        <dbReference type="Proteomes" id="UP000664132"/>
    </source>
</evidence>
<comment type="caution">
    <text evidence="14">The sequence shown here is derived from an EMBL/GenBank/DDBJ whole genome shotgun (WGS) entry which is preliminary data.</text>
</comment>
<dbReference type="Pfam" id="PF00264">
    <property type="entry name" value="Tyrosinase"/>
    <property type="match status" value="1"/>
</dbReference>
<evidence type="ECO:0000256" key="4">
    <source>
        <dbReference type="ARBA" id="ARBA00022723"/>
    </source>
</evidence>
<gene>
    <name evidence="14" type="ORF">IFR04_005410</name>
</gene>
<evidence type="ECO:0000256" key="8">
    <source>
        <dbReference type="ARBA" id="ARBA00023101"/>
    </source>
</evidence>
<keyword evidence="7" id="KW-0503">Monooxygenase</keyword>
<dbReference type="Gene3D" id="1.10.1280.10">
    <property type="entry name" value="Di-copper center containing domain from catechol oxidase"/>
    <property type="match status" value="1"/>
</dbReference>
<organism evidence="14 15">
    <name type="scientific">Cadophora malorum</name>
    <dbReference type="NCBI Taxonomy" id="108018"/>
    <lineage>
        <taxon>Eukaryota</taxon>
        <taxon>Fungi</taxon>
        <taxon>Dikarya</taxon>
        <taxon>Ascomycota</taxon>
        <taxon>Pezizomycotina</taxon>
        <taxon>Leotiomycetes</taxon>
        <taxon>Helotiales</taxon>
        <taxon>Ploettnerulaceae</taxon>
        <taxon>Cadophora</taxon>
    </lineage>
</organism>
<keyword evidence="15" id="KW-1185">Reference proteome</keyword>
<protein>
    <recommendedName>
        <fullName evidence="3">tyrosinase</fullName>
        <ecNumber evidence="3">1.14.18.1</ecNumber>
    </recommendedName>
</protein>
<dbReference type="SUPFAM" id="SSF48056">
    <property type="entry name" value="Di-copper centre-containing domain"/>
    <property type="match status" value="1"/>
</dbReference>
<accession>A0A8H7TLJ9</accession>
<dbReference type="InterPro" id="IPR002227">
    <property type="entry name" value="Tyrosinase_Cu-bd"/>
</dbReference>
<evidence type="ECO:0000259" key="13">
    <source>
        <dbReference type="PROSITE" id="PS00498"/>
    </source>
</evidence>
<evidence type="ECO:0000259" key="12">
    <source>
        <dbReference type="PROSITE" id="PS00497"/>
    </source>
</evidence>
<name>A0A8H7TLJ9_9HELO</name>
<comment type="catalytic activity">
    <reaction evidence="9">
        <text>2 L-dopa + O2 = 2 L-dopaquinone + 2 H2O</text>
        <dbReference type="Rhea" id="RHEA:34287"/>
        <dbReference type="ChEBI" id="CHEBI:15377"/>
        <dbReference type="ChEBI" id="CHEBI:15379"/>
        <dbReference type="ChEBI" id="CHEBI:57504"/>
        <dbReference type="ChEBI" id="CHEBI:57924"/>
        <dbReference type="EC" id="1.14.18.1"/>
    </reaction>
</comment>
<proteinExistence type="inferred from homology"/>
<reference evidence="14" key="1">
    <citation type="submission" date="2021-02" db="EMBL/GenBank/DDBJ databases">
        <title>Genome sequence Cadophora malorum strain M34.</title>
        <authorList>
            <person name="Stefanovic E."/>
            <person name="Vu D."/>
            <person name="Scully C."/>
            <person name="Dijksterhuis J."/>
            <person name="Roader J."/>
            <person name="Houbraken J."/>
        </authorList>
    </citation>
    <scope>NUCLEOTIDE SEQUENCE</scope>
    <source>
        <strain evidence="14">M34</strain>
    </source>
</reference>
<comment type="similarity">
    <text evidence="2">Belongs to the tyrosinase family.</text>
</comment>
<evidence type="ECO:0000256" key="3">
    <source>
        <dbReference type="ARBA" id="ARBA00011906"/>
    </source>
</evidence>
<comment type="cofactor">
    <cofactor evidence="1">
        <name>Cu(2+)</name>
        <dbReference type="ChEBI" id="CHEBI:29036"/>
    </cofactor>
</comment>
<feature type="domain" description="Tyrosinase copper-binding" evidence="13">
    <location>
        <begin position="326"/>
        <end position="337"/>
    </location>
</feature>
<evidence type="ECO:0000256" key="9">
    <source>
        <dbReference type="ARBA" id="ARBA00048233"/>
    </source>
</evidence>
<dbReference type="PROSITE" id="PS00498">
    <property type="entry name" value="TYROSINASE_2"/>
    <property type="match status" value="1"/>
</dbReference>
<evidence type="ECO:0000256" key="11">
    <source>
        <dbReference type="SAM" id="MobiDB-lite"/>
    </source>
</evidence>
<evidence type="ECO:0000256" key="2">
    <source>
        <dbReference type="ARBA" id="ARBA00009928"/>
    </source>
</evidence>
<dbReference type="Gene3D" id="2.60.310.20">
    <property type="match status" value="1"/>
</dbReference>
<keyword evidence="5" id="KW-0560">Oxidoreductase</keyword>
<keyword evidence="8" id="KW-0470">Melanin biosynthesis</keyword>
<dbReference type="InterPro" id="IPR008922">
    <property type="entry name" value="Di-copper_centre_dom_sf"/>
</dbReference>
<dbReference type="GO" id="GO:0046872">
    <property type="term" value="F:metal ion binding"/>
    <property type="evidence" value="ECO:0007669"/>
    <property type="project" value="UniProtKB-KW"/>
</dbReference>
<dbReference type="PRINTS" id="PR00092">
    <property type="entry name" value="TYROSINASE"/>
</dbReference>
<feature type="domain" description="Tyrosinase copper-binding" evidence="12">
    <location>
        <begin position="90"/>
        <end position="107"/>
    </location>
</feature>
<dbReference type="PANTHER" id="PTHR11474">
    <property type="entry name" value="TYROSINASE FAMILY MEMBER"/>
    <property type="match status" value="1"/>
</dbReference>
<evidence type="ECO:0000256" key="10">
    <source>
        <dbReference type="ARBA" id="ARBA00048881"/>
    </source>
</evidence>
<dbReference type="InterPro" id="IPR050316">
    <property type="entry name" value="Tyrosinase/Hemocyanin"/>
</dbReference>
<evidence type="ECO:0000256" key="7">
    <source>
        <dbReference type="ARBA" id="ARBA00023033"/>
    </source>
</evidence>
<dbReference type="EMBL" id="JAFJYH010000065">
    <property type="protein sequence ID" value="KAG4421460.1"/>
    <property type="molecule type" value="Genomic_DNA"/>
</dbReference>
<dbReference type="Pfam" id="PF18132">
    <property type="entry name" value="Tyrosinase_C"/>
    <property type="match status" value="1"/>
</dbReference>
<dbReference type="GO" id="GO:0042438">
    <property type="term" value="P:melanin biosynthetic process"/>
    <property type="evidence" value="ECO:0007669"/>
    <property type="project" value="UniProtKB-KW"/>
</dbReference>
<dbReference type="GO" id="GO:0004503">
    <property type="term" value="F:tyrosinase activity"/>
    <property type="evidence" value="ECO:0007669"/>
    <property type="project" value="UniProtKB-EC"/>
</dbReference>
<feature type="region of interest" description="Disordered" evidence="11">
    <location>
        <begin position="455"/>
        <end position="477"/>
    </location>
</feature>
<evidence type="ECO:0000256" key="1">
    <source>
        <dbReference type="ARBA" id="ARBA00001973"/>
    </source>
</evidence>
<sequence>MAKPQDVAATGVVVGMKELTGEVHPRVDIDVLLVSQPDTFNLFLQALGTLQKNPKLLGYYQLAGIHGLPTNNWDDVGKRFNDRNHGYCAHGVLIFPTWHRPYLSLVEQTIYLQMVEIAGRYDEPHRQKYLDAAKTFRLPYLDYFRPRDGKVEFPGLGPNASQTTFPYNFRLPDILNEKKIALRLPPNNELAYDIDNPLYTYEFSEAKGQLPKSNQEYIAQLGYSTSQTVRYPADSNSTTHDLPELSNALNSGREGRNSLALALIHSQPYGRFQTVASDLLAKGDLTSFSSRAEGSGSLEGSIHGNYHVLIGGQGGHMSTPILAAFDPVFWFHHCQVDRLWAFWQAFHPEEWFPKPEVGQLAEEKKDLLPFYKSRSGPGNGTFFNSDDSRETEHFGYIYDDFVGVDKNDLPALRKHIDDKYIWASRTPSHPRITEPPSNMIPLNVRSTQFFLNETNGSAKHSRRAANPTDSSTADGGAIANSKTVGSAGLPGAFISSVQSTVQSIPMKLQSVLTATAQNPPKIDSKFDREWYVDSVVERAAANGPFTIYFFLSLAGELTTNPNNYNQSPYLAGINHVFAAPREVCSNCGDLEAAGQLTSDTSPITPLLLDYVDVPDNDLESLRPEHVKPFLVKYLRWRVVYHGNRQQDPRDVPDLKVSVSAKVYHQDGSRTFEVYPDVVEEILRNASPTAGA</sequence>
<dbReference type="Proteomes" id="UP000664132">
    <property type="component" value="Unassembled WGS sequence"/>
</dbReference>
<evidence type="ECO:0000313" key="14">
    <source>
        <dbReference type="EMBL" id="KAG4421460.1"/>
    </source>
</evidence>
<dbReference type="PROSITE" id="PS00497">
    <property type="entry name" value="TYROSINASE_1"/>
    <property type="match status" value="1"/>
</dbReference>
<keyword evidence="4" id="KW-0479">Metal-binding</keyword>